<dbReference type="AlphaFoldDB" id="A0A5C4JEV1"/>
<protein>
    <submittedName>
        <fullName evidence="1">Uncharacterized protein</fullName>
    </submittedName>
</protein>
<name>A0A5C4JEV1_9ACTN</name>
<evidence type="ECO:0000313" key="1">
    <source>
        <dbReference type="EMBL" id="TMR03426.1"/>
    </source>
</evidence>
<proteinExistence type="predicted"/>
<dbReference type="OrthoDB" id="3475100at2"/>
<organism evidence="1 2">
    <name type="scientific">Actinomadura soli</name>
    <dbReference type="NCBI Taxonomy" id="2508997"/>
    <lineage>
        <taxon>Bacteria</taxon>
        <taxon>Bacillati</taxon>
        <taxon>Actinomycetota</taxon>
        <taxon>Actinomycetes</taxon>
        <taxon>Streptosporangiales</taxon>
        <taxon>Thermomonosporaceae</taxon>
        <taxon>Actinomadura</taxon>
    </lineage>
</organism>
<gene>
    <name evidence="1" type="ORF">ETD83_10515</name>
</gene>
<keyword evidence="2" id="KW-1185">Reference proteome</keyword>
<dbReference type="RefSeq" id="WP_138644887.1">
    <property type="nucleotide sequence ID" value="NZ_VCKW01000040.1"/>
</dbReference>
<sequence>MGPLRPLKVQVGRYLLRWRTRLGRATAIHHLDLLAAALAPKNYRYIKLYQADEFPTRPPLLWVLAFGQDRHVRVAVHVRATPGGDWAYYEAGRGRHGYLCPCGDAKQAADEVDGLLKHRMFPSTWPGR</sequence>
<accession>A0A5C4JEV1</accession>
<reference evidence="1 2" key="1">
    <citation type="submission" date="2019-05" db="EMBL/GenBank/DDBJ databases">
        <title>Draft genome sequence of Actinomadura sp. 14C53.</title>
        <authorList>
            <person name="Saricaoglu S."/>
            <person name="Isik K."/>
        </authorList>
    </citation>
    <scope>NUCLEOTIDE SEQUENCE [LARGE SCALE GENOMIC DNA]</scope>
    <source>
        <strain evidence="1 2">14C53</strain>
    </source>
</reference>
<dbReference type="Proteomes" id="UP000309174">
    <property type="component" value="Unassembled WGS sequence"/>
</dbReference>
<evidence type="ECO:0000313" key="2">
    <source>
        <dbReference type="Proteomes" id="UP000309174"/>
    </source>
</evidence>
<comment type="caution">
    <text evidence="1">The sequence shown here is derived from an EMBL/GenBank/DDBJ whole genome shotgun (WGS) entry which is preliminary data.</text>
</comment>
<dbReference type="EMBL" id="VCKW01000040">
    <property type="protein sequence ID" value="TMR03426.1"/>
    <property type="molecule type" value="Genomic_DNA"/>
</dbReference>